<feature type="non-terminal residue" evidence="1">
    <location>
        <position position="1"/>
    </location>
</feature>
<evidence type="ECO:0000313" key="1">
    <source>
        <dbReference type="EMBL" id="ETE72519.1"/>
    </source>
</evidence>
<comment type="caution">
    <text evidence="1">The sequence shown here is derived from an EMBL/GenBank/DDBJ whole genome shotgun (WGS) entry which is preliminary data.</text>
</comment>
<gene>
    <name evidence="1" type="ORF">L345_01646</name>
</gene>
<protein>
    <submittedName>
        <fullName evidence="1">Uncharacterized protein</fullName>
    </submittedName>
</protein>
<dbReference type="EMBL" id="AZIM01000213">
    <property type="protein sequence ID" value="ETE72519.1"/>
    <property type="molecule type" value="Genomic_DNA"/>
</dbReference>
<proteinExistence type="predicted"/>
<dbReference type="AlphaFoldDB" id="V8PDA0"/>
<name>V8PDA0_OPHHA</name>
<dbReference type="Proteomes" id="UP000018936">
    <property type="component" value="Unassembled WGS sequence"/>
</dbReference>
<sequence>MLIGCCCCFHTTMPEATHSNQPPSSTWKVPMAPSRTGPNNAGLVTEKCPCFTQTLVKLFSLDLTFLDTIPFSAQKHVGERMQDLRKTASEKKVATFLPCGSACSGTLERKGPRNYGDPKGLRAEHEIFQWVRGGLGWPVLALAPSTPPPHKSSSSSGTSCALNNLCIQLTSALGKAEGAYSCPEASKAYEKLQRASVRRSKAQVNGNSPETVLKIICLGKRRGWRNLSLKPSFNAYRMRWRRELAPVHPTDALKVVEGKASMKRLSFRKEN</sequence>
<reference evidence="1 2" key="1">
    <citation type="journal article" date="2013" name="Proc. Natl. Acad. Sci. U.S.A.">
        <title>The king cobra genome reveals dynamic gene evolution and adaptation in the snake venom system.</title>
        <authorList>
            <person name="Vonk F.J."/>
            <person name="Casewell N.R."/>
            <person name="Henkel C.V."/>
            <person name="Heimberg A.M."/>
            <person name="Jansen H.J."/>
            <person name="McCleary R.J."/>
            <person name="Kerkkamp H.M."/>
            <person name="Vos R.A."/>
            <person name="Guerreiro I."/>
            <person name="Calvete J.J."/>
            <person name="Wuster W."/>
            <person name="Woods A.E."/>
            <person name="Logan J.M."/>
            <person name="Harrison R.A."/>
            <person name="Castoe T.A."/>
            <person name="de Koning A.P."/>
            <person name="Pollock D.D."/>
            <person name="Yandell M."/>
            <person name="Calderon D."/>
            <person name="Renjifo C."/>
            <person name="Currier R.B."/>
            <person name="Salgado D."/>
            <person name="Pla D."/>
            <person name="Sanz L."/>
            <person name="Hyder A.S."/>
            <person name="Ribeiro J.M."/>
            <person name="Arntzen J.W."/>
            <person name="van den Thillart G.E."/>
            <person name="Boetzer M."/>
            <person name="Pirovano W."/>
            <person name="Dirks R.P."/>
            <person name="Spaink H.P."/>
            <person name="Duboule D."/>
            <person name="McGlinn E."/>
            <person name="Kini R.M."/>
            <person name="Richardson M.K."/>
        </authorList>
    </citation>
    <scope>NUCLEOTIDE SEQUENCE</scope>
    <source>
        <tissue evidence="1">Blood</tissue>
    </source>
</reference>
<evidence type="ECO:0000313" key="2">
    <source>
        <dbReference type="Proteomes" id="UP000018936"/>
    </source>
</evidence>
<keyword evidence="2" id="KW-1185">Reference proteome</keyword>
<organism evidence="1 2">
    <name type="scientific">Ophiophagus hannah</name>
    <name type="common">King cobra</name>
    <name type="synonym">Naja hannah</name>
    <dbReference type="NCBI Taxonomy" id="8665"/>
    <lineage>
        <taxon>Eukaryota</taxon>
        <taxon>Metazoa</taxon>
        <taxon>Chordata</taxon>
        <taxon>Craniata</taxon>
        <taxon>Vertebrata</taxon>
        <taxon>Euteleostomi</taxon>
        <taxon>Lepidosauria</taxon>
        <taxon>Squamata</taxon>
        <taxon>Bifurcata</taxon>
        <taxon>Unidentata</taxon>
        <taxon>Episquamata</taxon>
        <taxon>Toxicofera</taxon>
        <taxon>Serpentes</taxon>
        <taxon>Colubroidea</taxon>
        <taxon>Elapidae</taxon>
        <taxon>Elapinae</taxon>
        <taxon>Ophiophagus</taxon>
    </lineage>
</organism>
<accession>V8PDA0</accession>